<feature type="region of interest" description="Disordered" evidence="1">
    <location>
        <begin position="1"/>
        <end position="21"/>
    </location>
</feature>
<name>A0ABR1EAI6_NECAM</name>
<dbReference type="EMBL" id="JAVFWL010000005">
    <property type="protein sequence ID" value="KAK6758775.1"/>
    <property type="molecule type" value="Genomic_DNA"/>
</dbReference>
<accession>A0ABR1EAI6</accession>
<gene>
    <name evidence="4" type="primary">Necator_chrV.g20968</name>
    <name evidence="3" type="synonym">Necator_chrV.g20959</name>
    <name evidence="3" type="ORF">RB195_016166</name>
    <name evidence="4" type="ORF">RB195_016175</name>
</gene>
<proteinExistence type="predicted"/>
<evidence type="ECO:0000313" key="3">
    <source>
        <dbReference type="EMBL" id="KAK6758775.1"/>
    </source>
</evidence>
<keyword evidence="2" id="KW-0472">Membrane</keyword>
<reference evidence="4 5" key="1">
    <citation type="submission" date="2023-08" db="EMBL/GenBank/DDBJ databases">
        <title>A Necator americanus chromosomal reference genome.</title>
        <authorList>
            <person name="Ilik V."/>
            <person name="Petrzelkova K.J."/>
            <person name="Pardy F."/>
            <person name="Fuh T."/>
            <person name="Niatou-Singa F.S."/>
            <person name="Gouil Q."/>
            <person name="Baker L."/>
            <person name="Ritchie M.E."/>
            <person name="Jex A.R."/>
            <person name="Gazzola D."/>
            <person name="Li H."/>
            <person name="Toshio Fujiwara R."/>
            <person name="Zhan B."/>
            <person name="Aroian R.V."/>
            <person name="Pafco B."/>
            <person name="Schwarz E.M."/>
        </authorList>
    </citation>
    <scope>NUCLEOTIDE SEQUENCE [LARGE SCALE GENOMIC DNA]</scope>
    <source>
        <strain evidence="4 5">Aroian</strain>
        <tissue evidence="4">Whole animal</tissue>
    </source>
</reference>
<sequence length="99" mass="11284">MADSMPDDHDFTATELSQEDREISVTKCSLFAVFAITLVTLTLFAIYFAREKSMSVMSSNGQSRDSLGDQRNKDHKEKEGMDWHDGGSYMDNRLKRKLV</sequence>
<organism evidence="4 5">
    <name type="scientific">Necator americanus</name>
    <name type="common">Human hookworm</name>
    <dbReference type="NCBI Taxonomy" id="51031"/>
    <lineage>
        <taxon>Eukaryota</taxon>
        <taxon>Metazoa</taxon>
        <taxon>Ecdysozoa</taxon>
        <taxon>Nematoda</taxon>
        <taxon>Chromadorea</taxon>
        <taxon>Rhabditida</taxon>
        <taxon>Rhabditina</taxon>
        <taxon>Rhabditomorpha</taxon>
        <taxon>Strongyloidea</taxon>
        <taxon>Ancylostomatidae</taxon>
        <taxon>Bunostominae</taxon>
        <taxon>Necator</taxon>
    </lineage>
</organism>
<feature type="compositionally biased region" description="Basic and acidic residues" evidence="1">
    <location>
        <begin position="66"/>
        <end position="85"/>
    </location>
</feature>
<feature type="transmembrane region" description="Helical" evidence="2">
    <location>
        <begin position="30"/>
        <end position="49"/>
    </location>
</feature>
<comment type="caution">
    <text evidence="4">The sequence shown here is derived from an EMBL/GenBank/DDBJ whole genome shotgun (WGS) entry which is preliminary data.</text>
</comment>
<evidence type="ECO:0000313" key="5">
    <source>
        <dbReference type="Proteomes" id="UP001303046"/>
    </source>
</evidence>
<dbReference type="EMBL" id="JAVFWL010000005">
    <property type="protein sequence ID" value="KAK6758786.1"/>
    <property type="molecule type" value="Genomic_DNA"/>
</dbReference>
<evidence type="ECO:0000256" key="2">
    <source>
        <dbReference type="SAM" id="Phobius"/>
    </source>
</evidence>
<keyword evidence="5" id="KW-1185">Reference proteome</keyword>
<keyword evidence="2" id="KW-0812">Transmembrane</keyword>
<feature type="region of interest" description="Disordered" evidence="1">
    <location>
        <begin position="58"/>
        <end position="99"/>
    </location>
</feature>
<evidence type="ECO:0000313" key="4">
    <source>
        <dbReference type="EMBL" id="KAK6758786.1"/>
    </source>
</evidence>
<keyword evidence="2" id="KW-1133">Transmembrane helix</keyword>
<evidence type="ECO:0000256" key="1">
    <source>
        <dbReference type="SAM" id="MobiDB-lite"/>
    </source>
</evidence>
<protein>
    <submittedName>
        <fullName evidence="4">Uncharacterized protein</fullName>
    </submittedName>
</protein>
<dbReference type="Proteomes" id="UP001303046">
    <property type="component" value="Unassembled WGS sequence"/>
</dbReference>